<dbReference type="AlphaFoldDB" id="A0AAD5RI84"/>
<proteinExistence type="predicted"/>
<dbReference type="Proteomes" id="UP001201980">
    <property type="component" value="Unassembled WGS sequence"/>
</dbReference>
<keyword evidence="3" id="KW-1185">Reference proteome</keyword>
<feature type="compositionally biased region" description="Low complexity" evidence="1">
    <location>
        <begin position="25"/>
        <end position="38"/>
    </location>
</feature>
<evidence type="ECO:0000313" key="3">
    <source>
        <dbReference type="Proteomes" id="UP001201980"/>
    </source>
</evidence>
<evidence type="ECO:0000313" key="2">
    <source>
        <dbReference type="EMBL" id="KAJ2894244.1"/>
    </source>
</evidence>
<dbReference type="EMBL" id="JAKWBI020000513">
    <property type="protein sequence ID" value="KAJ2894244.1"/>
    <property type="molecule type" value="Genomic_DNA"/>
</dbReference>
<name>A0AAD5RI84_9PEZI</name>
<reference evidence="2" key="1">
    <citation type="submission" date="2022-07" db="EMBL/GenBank/DDBJ databases">
        <title>Draft genome sequence of Zalerion maritima ATCC 34329, a (micro)plastics degrading marine fungus.</title>
        <authorList>
            <person name="Paco A."/>
            <person name="Goncalves M.F.M."/>
            <person name="Rocha-Santos T.A.P."/>
            <person name="Alves A."/>
        </authorList>
    </citation>
    <scope>NUCLEOTIDE SEQUENCE</scope>
    <source>
        <strain evidence="2">ATCC 34329</strain>
    </source>
</reference>
<organism evidence="2 3">
    <name type="scientific">Zalerion maritima</name>
    <dbReference type="NCBI Taxonomy" id="339359"/>
    <lineage>
        <taxon>Eukaryota</taxon>
        <taxon>Fungi</taxon>
        <taxon>Dikarya</taxon>
        <taxon>Ascomycota</taxon>
        <taxon>Pezizomycotina</taxon>
        <taxon>Sordariomycetes</taxon>
        <taxon>Lulworthiomycetidae</taxon>
        <taxon>Lulworthiales</taxon>
        <taxon>Lulworthiaceae</taxon>
        <taxon>Zalerion</taxon>
    </lineage>
</organism>
<protein>
    <submittedName>
        <fullName evidence="2">Uncharacterized protein</fullName>
    </submittedName>
</protein>
<evidence type="ECO:0000256" key="1">
    <source>
        <dbReference type="SAM" id="MobiDB-lite"/>
    </source>
</evidence>
<comment type="caution">
    <text evidence="2">The sequence shown here is derived from an EMBL/GenBank/DDBJ whole genome shotgun (WGS) entry which is preliminary data.</text>
</comment>
<gene>
    <name evidence="2" type="ORF">MKZ38_007805</name>
</gene>
<accession>A0AAD5RI84</accession>
<feature type="region of interest" description="Disordered" evidence="1">
    <location>
        <begin position="20"/>
        <end position="49"/>
    </location>
</feature>
<sequence>MSRLSNNLLVVGLSAIRASQPACPPASTSSTEAPATSTNQTTVRSRSPPCSKVWLLPKSVSRPSMFTYANWNQVAPKASRKPICLPQHRQPEQRRADLVMRDPNVVHVHSV</sequence>